<dbReference type="EMBL" id="JAMLJM010000007">
    <property type="protein sequence ID" value="MCL9809584.1"/>
    <property type="molecule type" value="Genomic_DNA"/>
</dbReference>
<evidence type="ECO:0000313" key="3">
    <source>
        <dbReference type="Proteomes" id="UP001317191"/>
    </source>
</evidence>
<keyword evidence="1" id="KW-0732">Signal</keyword>
<sequence length="137" mass="15796">MKKFVFLCLIFLSVSSCGLWDDDSVPYHGEILPVESAVLPTEFKKDSVYELPIRYVRPTTCYLFDGFYYQKDLNVRVVAIYTTVFEQKGCVPPTTNPVTEILKFKPTTESSYIFKFWKGKDTQGQNIFEEVEVPVVP</sequence>
<evidence type="ECO:0008006" key="4">
    <source>
        <dbReference type="Google" id="ProtNLM"/>
    </source>
</evidence>
<reference evidence="2 3" key="1">
    <citation type="submission" date="2022-05" db="EMBL/GenBank/DDBJ databases">
        <title>Flavobacterium sp., isolated from activated sludge.</title>
        <authorList>
            <person name="Ran Q."/>
        </authorList>
    </citation>
    <scope>NUCLEOTIDE SEQUENCE [LARGE SCALE GENOMIC DNA]</scope>
    <source>
        <strain evidence="2 3">HXWNR70</strain>
    </source>
</reference>
<comment type="caution">
    <text evidence="2">The sequence shown here is derived from an EMBL/GenBank/DDBJ whole genome shotgun (WGS) entry which is preliminary data.</text>
</comment>
<evidence type="ECO:0000313" key="2">
    <source>
        <dbReference type="EMBL" id="MCL9809584.1"/>
    </source>
</evidence>
<evidence type="ECO:0000256" key="1">
    <source>
        <dbReference type="SAM" id="SignalP"/>
    </source>
</evidence>
<keyword evidence="3" id="KW-1185">Reference proteome</keyword>
<dbReference type="Proteomes" id="UP001317191">
    <property type="component" value="Unassembled WGS sequence"/>
</dbReference>
<feature type="chain" id="PRO_5046900069" description="Lipoprotein" evidence="1">
    <location>
        <begin position="19"/>
        <end position="137"/>
    </location>
</feature>
<organism evidence="2 3">
    <name type="scientific">Flavobacterium luminosum</name>
    <dbReference type="NCBI Taxonomy" id="2949086"/>
    <lineage>
        <taxon>Bacteria</taxon>
        <taxon>Pseudomonadati</taxon>
        <taxon>Bacteroidota</taxon>
        <taxon>Flavobacteriia</taxon>
        <taxon>Flavobacteriales</taxon>
        <taxon>Flavobacteriaceae</taxon>
        <taxon>Flavobacterium</taxon>
    </lineage>
</organism>
<accession>A0ABT0TQ14</accession>
<proteinExistence type="predicted"/>
<name>A0ABT0TQ14_9FLAO</name>
<gene>
    <name evidence="2" type="ORF">NAT50_09465</name>
</gene>
<dbReference type="PROSITE" id="PS51257">
    <property type="entry name" value="PROKAR_LIPOPROTEIN"/>
    <property type="match status" value="1"/>
</dbReference>
<protein>
    <recommendedName>
        <fullName evidence="4">Lipoprotein</fullName>
    </recommendedName>
</protein>
<feature type="signal peptide" evidence="1">
    <location>
        <begin position="1"/>
        <end position="18"/>
    </location>
</feature>
<dbReference type="RefSeq" id="WP_250593036.1">
    <property type="nucleotide sequence ID" value="NZ_JAMLJM010000007.1"/>
</dbReference>